<organism evidence="3 4">
    <name type="scientific">Remersonia thermophila</name>
    <dbReference type="NCBI Taxonomy" id="72144"/>
    <lineage>
        <taxon>Eukaryota</taxon>
        <taxon>Fungi</taxon>
        <taxon>Dikarya</taxon>
        <taxon>Ascomycota</taxon>
        <taxon>Pezizomycotina</taxon>
        <taxon>Sordariomycetes</taxon>
        <taxon>Sordariomycetidae</taxon>
        <taxon>Sordariales</taxon>
        <taxon>Sordariales incertae sedis</taxon>
        <taxon>Remersonia</taxon>
    </lineage>
</organism>
<comment type="caution">
    <text evidence="3">The sequence shown here is derived from an EMBL/GenBank/DDBJ whole genome shotgun (WGS) entry which is preliminary data.</text>
</comment>
<dbReference type="Gene3D" id="3.40.710.10">
    <property type="entry name" value="DD-peptidase/beta-lactamase superfamily"/>
    <property type="match status" value="1"/>
</dbReference>
<dbReference type="EMBL" id="JAZGUE010000006">
    <property type="protein sequence ID" value="KAL2265133.1"/>
    <property type="molecule type" value="Genomic_DNA"/>
</dbReference>
<protein>
    <recommendedName>
        <fullName evidence="2">Beta-lactamase-related domain-containing protein</fullName>
    </recommendedName>
</protein>
<dbReference type="RefSeq" id="XP_070863860.1">
    <property type="nucleotide sequence ID" value="XM_071012922.1"/>
</dbReference>
<evidence type="ECO:0000259" key="2">
    <source>
        <dbReference type="Pfam" id="PF00144"/>
    </source>
</evidence>
<evidence type="ECO:0000313" key="4">
    <source>
        <dbReference type="Proteomes" id="UP001600064"/>
    </source>
</evidence>
<gene>
    <name evidence="3" type="ORF">VTJ83DRAFT_6233</name>
</gene>
<dbReference type="InterPro" id="IPR012338">
    <property type="entry name" value="Beta-lactam/transpept-like"/>
</dbReference>
<proteinExistence type="predicted"/>
<name>A0ABR4D438_9PEZI</name>
<dbReference type="Proteomes" id="UP001600064">
    <property type="component" value="Unassembled WGS sequence"/>
</dbReference>
<dbReference type="PANTHER" id="PTHR43283:SF3">
    <property type="entry name" value="BETA-LACTAMASE FAMILY PROTEIN (AFU_ORTHOLOGUE AFUA_5G07500)"/>
    <property type="match status" value="1"/>
</dbReference>
<dbReference type="SUPFAM" id="SSF56601">
    <property type="entry name" value="beta-lactamase/transpeptidase-like"/>
    <property type="match status" value="1"/>
</dbReference>
<keyword evidence="4" id="KW-1185">Reference proteome</keyword>
<sequence>MVSIRLLALGALALGASALPADKRSSSASSARSAEVVDEAFGSAVREKRVPGIAALALNRDGTVLYKNAWGTVNIDDASSAPITSSTKMRIASMTKSVVSVAALQLVEQEKLSLDDLVEDYLPKWKNASVLEGFTDDGEPILRAPKTKATILHLFTHTAGEAYWFINTNINRYQQWAARQNTTVSPAPLAADPGTGWYYGTSIDTLGNVIEAITGLRLDDYIEHNIFRPLGIQNSGLVTPDIWTHQRLDNGTIVAVPPAPVDPTSTPGGGGYLISTLDNYSNYLLALVNWGTHPRSGVTILKSSTVKKYVFADLVPLAVPKPPSCEPPPARPNGEGDVGIWNSNNLTLSLASEFLPGVPKGWSASFLINNEAIPGRRSEGSGAWAGIHNLYYWADVKAGKLGIVFTNLAPFLDPTVLGLYDTLEEFAYSA</sequence>
<feature type="chain" id="PRO_5046421338" description="Beta-lactamase-related domain-containing protein" evidence="1">
    <location>
        <begin position="19"/>
        <end position="430"/>
    </location>
</feature>
<dbReference type="Pfam" id="PF00144">
    <property type="entry name" value="Beta-lactamase"/>
    <property type="match status" value="1"/>
</dbReference>
<keyword evidence="1" id="KW-0732">Signal</keyword>
<feature type="signal peptide" evidence="1">
    <location>
        <begin position="1"/>
        <end position="18"/>
    </location>
</feature>
<dbReference type="InterPro" id="IPR001466">
    <property type="entry name" value="Beta-lactam-related"/>
</dbReference>
<reference evidence="3 4" key="1">
    <citation type="journal article" date="2024" name="Commun. Biol.">
        <title>Comparative genomic analysis of thermophilic fungi reveals convergent evolutionary adaptations and gene losses.</title>
        <authorList>
            <person name="Steindorff A.S."/>
            <person name="Aguilar-Pontes M.V."/>
            <person name="Robinson A.J."/>
            <person name="Andreopoulos B."/>
            <person name="LaButti K."/>
            <person name="Kuo A."/>
            <person name="Mondo S."/>
            <person name="Riley R."/>
            <person name="Otillar R."/>
            <person name="Haridas S."/>
            <person name="Lipzen A."/>
            <person name="Grimwood J."/>
            <person name="Schmutz J."/>
            <person name="Clum A."/>
            <person name="Reid I.D."/>
            <person name="Moisan M.C."/>
            <person name="Butler G."/>
            <person name="Nguyen T.T.M."/>
            <person name="Dewar K."/>
            <person name="Conant G."/>
            <person name="Drula E."/>
            <person name="Henrissat B."/>
            <person name="Hansel C."/>
            <person name="Singer S."/>
            <person name="Hutchinson M.I."/>
            <person name="de Vries R.P."/>
            <person name="Natvig D.O."/>
            <person name="Powell A.J."/>
            <person name="Tsang A."/>
            <person name="Grigoriev I.V."/>
        </authorList>
    </citation>
    <scope>NUCLEOTIDE SEQUENCE [LARGE SCALE GENOMIC DNA]</scope>
    <source>
        <strain evidence="3 4">ATCC 22073</strain>
    </source>
</reference>
<evidence type="ECO:0000256" key="1">
    <source>
        <dbReference type="SAM" id="SignalP"/>
    </source>
</evidence>
<accession>A0ABR4D438</accession>
<dbReference type="PANTHER" id="PTHR43283">
    <property type="entry name" value="BETA-LACTAMASE-RELATED"/>
    <property type="match status" value="1"/>
</dbReference>
<feature type="domain" description="Beta-lactamase-related" evidence="2">
    <location>
        <begin position="38"/>
        <end position="315"/>
    </location>
</feature>
<evidence type="ECO:0000313" key="3">
    <source>
        <dbReference type="EMBL" id="KAL2265133.1"/>
    </source>
</evidence>
<dbReference type="GeneID" id="98127566"/>
<dbReference type="InterPro" id="IPR050789">
    <property type="entry name" value="Diverse_Enzym_Activities"/>
</dbReference>